<dbReference type="InterPro" id="IPR037066">
    <property type="entry name" value="Plug_dom_sf"/>
</dbReference>
<dbReference type="PANTHER" id="PTHR32552">
    <property type="entry name" value="FERRICHROME IRON RECEPTOR-RELATED"/>
    <property type="match status" value="1"/>
</dbReference>
<feature type="domain" description="TonB-dependent receptor plug" evidence="12">
    <location>
        <begin position="86"/>
        <end position="186"/>
    </location>
</feature>
<comment type="similarity">
    <text evidence="8 9">Belongs to the TonB-dependent receptor family.</text>
</comment>
<dbReference type="Gene3D" id="2.40.170.20">
    <property type="entry name" value="TonB-dependent receptor, beta-barrel domain"/>
    <property type="match status" value="1"/>
</dbReference>
<evidence type="ECO:0000256" key="6">
    <source>
        <dbReference type="ARBA" id="ARBA00023136"/>
    </source>
</evidence>
<dbReference type="CDD" id="cd01347">
    <property type="entry name" value="ligand_gated_channel"/>
    <property type="match status" value="1"/>
</dbReference>
<evidence type="ECO:0000259" key="12">
    <source>
        <dbReference type="Pfam" id="PF07715"/>
    </source>
</evidence>
<keyword evidence="5 9" id="KW-0798">TonB box</keyword>
<feature type="domain" description="TonB-dependent receptor-like beta-barrel" evidence="11">
    <location>
        <begin position="259"/>
        <end position="770"/>
    </location>
</feature>
<name>A0ABV7UXF9_9SPHN</name>
<keyword evidence="7 8" id="KW-0998">Cell outer membrane</keyword>
<dbReference type="PROSITE" id="PS52016">
    <property type="entry name" value="TONB_DEPENDENT_REC_3"/>
    <property type="match status" value="1"/>
</dbReference>
<evidence type="ECO:0000259" key="11">
    <source>
        <dbReference type="Pfam" id="PF00593"/>
    </source>
</evidence>
<evidence type="ECO:0000256" key="3">
    <source>
        <dbReference type="ARBA" id="ARBA00022452"/>
    </source>
</evidence>
<accession>A0ABV7UXF9</accession>
<dbReference type="RefSeq" id="WP_191324765.1">
    <property type="nucleotide sequence ID" value="NZ_BMZP01000011.1"/>
</dbReference>
<protein>
    <submittedName>
        <fullName evidence="13">TonB-dependent receptor</fullName>
    </submittedName>
</protein>
<dbReference type="SUPFAM" id="SSF56935">
    <property type="entry name" value="Porins"/>
    <property type="match status" value="1"/>
</dbReference>
<keyword evidence="4 8" id="KW-0812">Transmembrane</keyword>
<keyword evidence="14" id="KW-1185">Reference proteome</keyword>
<evidence type="ECO:0000256" key="2">
    <source>
        <dbReference type="ARBA" id="ARBA00022448"/>
    </source>
</evidence>
<keyword evidence="13" id="KW-0675">Receptor</keyword>
<dbReference type="Pfam" id="PF07715">
    <property type="entry name" value="Plug"/>
    <property type="match status" value="1"/>
</dbReference>
<reference evidence="14" key="1">
    <citation type="journal article" date="2019" name="Int. J. Syst. Evol. Microbiol.">
        <title>The Global Catalogue of Microorganisms (GCM) 10K type strain sequencing project: providing services to taxonomists for standard genome sequencing and annotation.</title>
        <authorList>
            <consortium name="The Broad Institute Genomics Platform"/>
            <consortium name="The Broad Institute Genome Sequencing Center for Infectious Disease"/>
            <person name="Wu L."/>
            <person name="Ma J."/>
        </authorList>
    </citation>
    <scope>NUCLEOTIDE SEQUENCE [LARGE SCALE GENOMIC DNA]</scope>
    <source>
        <strain evidence="14">KCTC 42224</strain>
    </source>
</reference>
<evidence type="ECO:0000256" key="9">
    <source>
        <dbReference type="RuleBase" id="RU003357"/>
    </source>
</evidence>
<dbReference type="PANTHER" id="PTHR32552:SF83">
    <property type="entry name" value="BLR3904 PROTEIN"/>
    <property type="match status" value="1"/>
</dbReference>
<evidence type="ECO:0000256" key="4">
    <source>
        <dbReference type="ARBA" id="ARBA00022692"/>
    </source>
</evidence>
<feature type="compositionally biased region" description="Pro residues" evidence="10">
    <location>
        <begin position="1"/>
        <end position="10"/>
    </location>
</feature>
<evidence type="ECO:0000313" key="14">
    <source>
        <dbReference type="Proteomes" id="UP001595683"/>
    </source>
</evidence>
<gene>
    <name evidence="13" type="ORF">ACFOOT_00400</name>
</gene>
<evidence type="ECO:0000256" key="7">
    <source>
        <dbReference type="ARBA" id="ARBA00023237"/>
    </source>
</evidence>
<dbReference type="InterPro" id="IPR012910">
    <property type="entry name" value="Plug_dom"/>
</dbReference>
<dbReference type="Proteomes" id="UP001595683">
    <property type="component" value="Unassembled WGS sequence"/>
</dbReference>
<evidence type="ECO:0000256" key="5">
    <source>
        <dbReference type="ARBA" id="ARBA00023077"/>
    </source>
</evidence>
<evidence type="ECO:0000256" key="1">
    <source>
        <dbReference type="ARBA" id="ARBA00004571"/>
    </source>
</evidence>
<keyword evidence="6 8" id="KW-0472">Membrane</keyword>
<dbReference type="EMBL" id="JBHRYE010000001">
    <property type="protein sequence ID" value="MFC3669873.1"/>
    <property type="molecule type" value="Genomic_DNA"/>
</dbReference>
<evidence type="ECO:0000256" key="10">
    <source>
        <dbReference type="SAM" id="MobiDB-lite"/>
    </source>
</evidence>
<comment type="subcellular location">
    <subcellularLocation>
        <location evidence="1 8">Cell outer membrane</location>
        <topology evidence="1 8">Multi-pass membrane protein</topology>
    </subcellularLocation>
</comment>
<proteinExistence type="inferred from homology"/>
<keyword evidence="3 8" id="KW-1134">Transmembrane beta strand</keyword>
<dbReference type="InterPro" id="IPR039426">
    <property type="entry name" value="TonB-dep_rcpt-like"/>
</dbReference>
<dbReference type="Pfam" id="PF00593">
    <property type="entry name" value="TonB_dep_Rec_b-barrel"/>
    <property type="match status" value="1"/>
</dbReference>
<dbReference type="Gene3D" id="2.170.130.10">
    <property type="entry name" value="TonB-dependent receptor, plug domain"/>
    <property type="match status" value="1"/>
</dbReference>
<comment type="caution">
    <text evidence="13">The sequence shown here is derived from an EMBL/GenBank/DDBJ whole genome shotgun (WGS) entry which is preliminary data.</text>
</comment>
<evidence type="ECO:0000313" key="13">
    <source>
        <dbReference type="EMBL" id="MFC3669873.1"/>
    </source>
</evidence>
<sequence>MTSPSQPNPARPLARRSGVRHAAASRPLARPAFLAAGCIGVIAAVPAQAQDSAQTVLGGVTVTDTAIAEAPIKVERAESPKYVRPLLDTPQTVTVVGRAVLEAQNLLSLKDALSILPGITLGAGEGGGGYGDSINLRGQSANTDIQIDGVRDSAQYSRSDLFNIEQVEVTNGANSVFGGSGSISGTINLVTKRPKDENLTTVQGGVGTANYWRGTVDSNWKLGDDVAVRLNAMGHSADVPGRDFEHNRRWGVAPSVKFGLTGDTSLTLLYLHQQDKNIPQYGVPYYAVYGSLLPGARYAGYYGYKNYDRQEQTIDQATAILDHRFSDAVSIRNLARYQKVKQDTYVDPPQGTWCLANGTVANATGAATACSSTQAAGTFYPSGPRGTFRLTDTSIWYDQFDLSARFATMGLEHTLNLGAAYSQEDYDVSSGSGLRNADGTTPTMTPISIANPNPVYTGPINYITTALGTGSTRNIALYAFDAIKLGGGFEVNGGIRWENNRARYRADTVAVSGAVTTGAAQNNTDDLFSYRVGLVYKPAANASLYVAYGNSKTPASSTVRSGCGVTSTTLLGDPCNVAPQTATNFELGGKIDLAQGKLQLTASVFRNARTNYPVAANDPLVGTTNVLDGRSQVDGVSLGLSGKITPAWTIFANAMYLDSVVKQSISNYCKAHLGATQTLPTGGTVTCPTSDTQAGNPLTNTPTWSGSLYTSYHLPFGLEAGYGLTYQGSWYLTNATGATMYKAPSYLTHRVSLGYKLDNGITAQVNVQNLTNEKYYTSIRNNGWAVPGEARSAVLTVGYTF</sequence>
<dbReference type="InterPro" id="IPR036942">
    <property type="entry name" value="Beta-barrel_TonB_sf"/>
</dbReference>
<organism evidence="13 14">
    <name type="scientific">Novosphingobium pokkalii</name>
    <dbReference type="NCBI Taxonomy" id="1770194"/>
    <lineage>
        <taxon>Bacteria</taxon>
        <taxon>Pseudomonadati</taxon>
        <taxon>Pseudomonadota</taxon>
        <taxon>Alphaproteobacteria</taxon>
        <taxon>Sphingomonadales</taxon>
        <taxon>Sphingomonadaceae</taxon>
        <taxon>Novosphingobium</taxon>
    </lineage>
</organism>
<dbReference type="InterPro" id="IPR000531">
    <property type="entry name" value="Beta-barrel_TonB"/>
</dbReference>
<keyword evidence="2 8" id="KW-0813">Transport</keyword>
<feature type="region of interest" description="Disordered" evidence="10">
    <location>
        <begin position="1"/>
        <end position="21"/>
    </location>
</feature>
<evidence type="ECO:0000256" key="8">
    <source>
        <dbReference type="PROSITE-ProRule" id="PRU01360"/>
    </source>
</evidence>